<dbReference type="Proteomes" id="UP001454036">
    <property type="component" value="Unassembled WGS sequence"/>
</dbReference>
<dbReference type="EMBL" id="BAABME010001021">
    <property type="protein sequence ID" value="GAA0147051.1"/>
    <property type="molecule type" value="Genomic_DNA"/>
</dbReference>
<dbReference type="AlphaFoldDB" id="A0AAV3P8N1"/>
<accession>A0AAV3P8N1</accession>
<evidence type="ECO:0000313" key="1">
    <source>
        <dbReference type="EMBL" id="GAA0147051.1"/>
    </source>
</evidence>
<evidence type="ECO:0000313" key="2">
    <source>
        <dbReference type="Proteomes" id="UP001454036"/>
    </source>
</evidence>
<organism evidence="1 2">
    <name type="scientific">Lithospermum erythrorhizon</name>
    <name type="common">Purple gromwell</name>
    <name type="synonym">Lithospermum officinale var. erythrorhizon</name>
    <dbReference type="NCBI Taxonomy" id="34254"/>
    <lineage>
        <taxon>Eukaryota</taxon>
        <taxon>Viridiplantae</taxon>
        <taxon>Streptophyta</taxon>
        <taxon>Embryophyta</taxon>
        <taxon>Tracheophyta</taxon>
        <taxon>Spermatophyta</taxon>
        <taxon>Magnoliopsida</taxon>
        <taxon>eudicotyledons</taxon>
        <taxon>Gunneridae</taxon>
        <taxon>Pentapetalae</taxon>
        <taxon>asterids</taxon>
        <taxon>lamiids</taxon>
        <taxon>Boraginales</taxon>
        <taxon>Boraginaceae</taxon>
        <taxon>Boraginoideae</taxon>
        <taxon>Lithospermeae</taxon>
        <taxon>Lithospermum</taxon>
    </lineage>
</organism>
<sequence length="325" mass="36092">MPLGLSSSLVVSPLTDHQFNINHSKQKSRDFYFSLRCNVHYSLCFGRKISGYGVKNNSQCGLRLIASVGNNSGCLDIGESTVDLGSEDLGKEEVDDESPWEGAIVYKRNAAITHVEYCTTLERLGLGKLSTRTSKERASVMGLRVTKAVKDYLDGTPVLVSIDVTRKKRKLRLDGVVRTVISLGCNRCGEPAAQNVFSNFSILLNEDPIAEEDTINMGTIFGEEKFMNFRTSEPEEEDDDDSIDLEDRLYFPPEEKVIDISKNIRDLVHIEITLNALCDPLCKGLCLRCGVNLNASSCDCDTQKTGVKGYGPLGDLKEQMHQHRQ</sequence>
<protein>
    <recommendedName>
        <fullName evidence="3">Large ribosomal RNA subunit accumulation protein YCED homolog 1, chloroplastic</fullName>
    </recommendedName>
</protein>
<reference evidence="1 2" key="1">
    <citation type="submission" date="2024-01" db="EMBL/GenBank/DDBJ databases">
        <title>The complete chloroplast genome sequence of Lithospermum erythrorhizon: insights into the phylogenetic relationship among Boraginaceae species and the maternal lineages of purple gromwells.</title>
        <authorList>
            <person name="Okada T."/>
            <person name="Watanabe K."/>
        </authorList>
    </citation>
    <scope>NUCLEOTIDE SEQUENCE [LARGE SCALE GENOMIC DNA]</scope>
</reference>
<proteinExistence type="predicted"/>
<keyword evidence="2" id="KW-1185">Reference proteome</keyword>
<dbReference type="PANTHER" id="PTHR34374">
    <property type="entry name" value="LARGE RIBOSOMAL RNA SUBUNIT ACCUMULATION PROTEIN YCED HOMOLOG 1, CHLOROPLASTIC"/>
    <property type="match status" value="1"/>
</dbReference>
<evidence type="ECO:0008006" key="3">
    <source>
        <dbReference type="Google" id="ProtNLM"/>
    </source>
</evidence>
<dbReference type="Pfam" id="PF02620">
    <property type="entry name" value="YceD"/>
    <property type="match status" value="1"/>
</dbReference>
<dbReference type="InterPro" id="IPR003772">
    <property type="entry name" value="YceD"/>
</dbReference>
<name>A0AAV3P8N1_LITER</name>
<dbReference type="PANTHER" id="PTHR34374:SF1">
    <property type="entry name" value="LARGE RIBOSOMAL RNA SUBUNIT ACCUMULATION PROTEIN YCED HOMOLOG 1, CHLOROPLASTIC"/>
    <property type="match status" value="1"/>
</dbReference>
<gene>
    <name evidence="1" type="ORF">LIER_06848</name>
</gene>
<comment type="caution">
    <text evidence="1">The sequence shown here is derived from an EMBL/GenBank/DDBJ whole genome shotgun (WGS) entry which is preliminary data.</text>
</comment>